<accession>A0ABS9PAP9</accession>
<dbReference type="InterPro" id="IPR002934">
    <property type="entry name" value="Polymerase_NTP_transf_dom"/>
</dbReference>
<dbReference type="EMBL" id="JABFUC010000011">
    <property type="protein sequence ID" value="MCG6658833.1"/>
    <property type="molecule type" value="Genomic_DNA"/>
</dbReference>
<evidence type="ECO:0000313" key="3">
    <source>
        <dbReference type="Proteomes" id="UP000814385"/>
    </source>
</evidence>
<proteinExistence type="predicted"/>
<comment type="caution">
    <text evidence="2">The sequence shown here is derived from an EMBL/GenBank/DDBJ whole genome shotgun (WGS) entry which is preliminary data.</text>
</comment>
<dbReference type="Gene3D" id="3.30.460.10">
    <property type="entry name" value="Beta Polymerase, domain 2"/>
    <property type="match status" value="1"/>
</dbReference>
<organism evidence="2 3">
    <name type="scientific">Billgrantia campisalis</name>
    <dbReference type="NCBI Taxonomy" id="74661"/>
    <lineage>
        <taxon>Bacteria</taxon>
        <taxon>Pseudomonadati</taxon>
        <taxon>Pseudomonadota</taxon>
        <taxon>Gammaproteobacteria</taxon>
        <taxon>Oceanospirillales</taxon>
        <taxon>Halomonadaceae</taxon>
        <taxon>Billgrantia</taxon>
    </lineage>
</organism>
<dbReference type="CDD" id="cd05403">
    <property type="entry name" value="NT_KNTase_like"/>
    <property type="match status" value="1"/>
</dbReference>
<reference evidence="2 3" key="1">
    <citation type="submission" date="2020-05" db="EMBL/GenBank/DDBJ databases">
        <title>Comparative genomic analysis of denitrifying bacteria from Halomonas genus.</title>
        <authorList>
            <person name="Wang L."/>
            <person name="Shao Z."/>
        </authorList>
    </citation>
    <scope>NUCLEOTIDE SEQUENCE [LARGE SCALE GENOMIC DNA]</scope>
    <source>
        <strain evidence="2 3">A4</strain>
    </source>
</reference>
<name>A0ABS9PAP9_9GAMM</name>
<dbReference type="Pfam" id="PF01909">
    <property type="entry name" value="NTP_transf_2"/>
    <property type="match status" value="1"/>
</dbReference>
<dbReference type="RefSeq" id="WP_238977981.1">
    <property type="nucleotide sequence ID" value="NZ_JABFUC010000011.1"/>
</dbReference>
<feature type="domain" description="Polymerase nucleotidyl transferase" evidence="1">
    <location>
        <begin position="10"/>
        <end position="79"/>
    </location>
</feature>
<evidence type="ECO:0000259" key="1">
    <source>
        <dbReference type="Pfam" id="PF01909"/>
    </source>
</evidence>
<sequence length="100" mass="11190">MRLTYEQTRILRDIVHDLAGNEAEIRVFGSRLDDSRRGGDLDILVITTQPLPRLTLAEIKYALEQALYLPVDILNYTQGQPPTPFQAIALSQAQPLDDAA</sequence>
<evidence type="ECO:0000313" key="2">
    <source>
        <dbReference type="EMBL" id="MCG6658833.1"/>
    </source>
</evidence>
<dbReference type="Proteomes" id="UP000814385">
    <property type="component" value="Unassembled WGS sequence"/>
</dbReference>
<gene>
    <name evidence="2" type="ORF">HOP52_13820</name>
</gene>
<protein>
    <submittedName>
        <fullName evidence="2">Nucleotidyltransferase domain-containing protein</fullName>
    </submittedName>
</protein>
<keyword evidence="3" id="KW-1185">Reference proteome</keyword>
<dbReference type="SUPFAM" id="SSF81301">
    <property type="entry name" value="Nucleotidyltransferase"/>
    <property type="match status" value="1"/>
</dbReference>
<dbReference type="InterPro" id="IPR043519">
    <property type="entry name" value="NT_sf"/>
</dbReference>